<keyword evidence="7" id="KW-1185">Reference proteome</keyword>
<dbReference type="AlphaFoldDB" id="A0A3A1PHN6"/>
<dbReference type="InterPro" id="IPR000847">
    <property type="entry name" value="LysR_HTH_N"/>
</dbReference>
<protein>
    <submittedName>
        <fullName evidence="6">LysR family transcriptional regulator</fullName>
    </submittedName>
</protein>
<dbReference type="InterPro" id="IPR036388">
    <property type="entry name" value="WH-like_DNA-bd_sf"/>
</dbReference>
<name>A0A3A1PHN6_9SPHN</name>
<dbReference type="Pfam" id="PF03466">
    <property type="entry name" value="LysR_substrate"/>
    <property type="match status" value="1"/>
</dbReference>
<dbReference type="GO" id="GO:0000976">
    <property type="term" value="F:transcription cis-regulatory region binding"/>
    <property type="evidence" value="ECO:0007669"/>
    <property type="project" value="TreeGrafter"/>
</dbReference>
<organism evidence="6 7">
    <name type="scientific">Aurantiacibacter xanthus</name>
    <dbReference type="NCBI Taxonomy" id="1784712"/>
    <lineage>
        <taxon>Bacteria</taxon>
        <taxon>Pseudomonadati</taxon>
        <taxon>Pseudomonadota</taxon>
        <taxon>Alphaproteobacteria</taxon>
        <taxon>Sphingomonadales</taxon>
        <taxon>Erythrobacteraceae</taxon>
        <taxon>Aurantiacibacter</taxon>
    </lineage>
</organism>
<dbReference type="PROSITE" id="PS50931">
    <property type="entry name" value="HTH_LYSR"/>
    <property type="match status" value="1"/>
</dbReference>
<dbReference type="InterPro" id="IPR005119">
    <property type="entry name" value="LysR_subst-bd"/>
</dbReference>
<gene>
    <name evidence="6" type="ORF">D2V17_00620</name>
</gene>
<dbReference type="SUPFAM" id="SSF46785">
    <property type="entry name" value="Winged helix' DNA-binding domain"/>
    <property type="match status" value="1"/>
</dbReference>
<reference evidence="6 7" key="1">
    <citation type="submission" date="2018-08" db="EMBL/GenBank/DDBJ databases">
        <title>Erythrobacter zhengii sp.nov., a bacterium isolated from deep-sea sediment.</title>
        <authorList>
            <person name="Fang C."/>
            <person name="Wu Y.-H."/>
            <person name="Sun C."/>
            <person name="Wang H."/>
            <person name="Cheng H."/>
            <person name="Meng F.-X."/>
            <person name="Wang C.-S."/>
            <person name="Xu X.-W."/>
        </authorList>
    </citation>
    <scope>NUCLEOTIDE SEQUENCE [LARGE SCALE GENOMIC DNA]</scope>
    <source>
        <strain evidence="6 7">CCTCC AB 2015396</strain>
    </source>
</reference>
<evidence type="ECO:0000313" key="7">
    <source>
        <dbReference type="Proteomes" id="UP000265366"/>
    </source>
</evidence>
<comment type="caution">
    <text evidence="6">The sequence shown here is derived from an EMBL/GenBank/DDBJ whole genome shotgun (WGS) entry which is preliminary data.</text>
</comment>
<dbReference type="InterPro" id="IPR036390">
    <property type="entry name" value="WH_DNA-bd_sf"/>
</dbReference>
<dbReference type="EMBL" id="QXFM01000004">
    <property type="protein sequence ID" value="RIV93355.1"/>
    <property type="molecule type" value="Genomic_DNA"/>
</dbReference>
<feature type="domain" description="HTH lysR-type" evidence="5">
    <location>
        <begin position="3"/>
        <end position="61"/>
    </location>
</feature>
<evidence type="ECO:0000259" key="5">
    <source>
        <dbReference type="PROSITE" id="PS50931"/>
    </source>
</evidence>
<dbReference type="GO" id="GO:0003700">
    <property type="term" value="F:DNA-binding transcription factor activity"/>
    <property type="evidence" value="ECO:0007669"/>
    <property type="project" value="InterPro"/>
</dbReference>
<dbReference type="RefSeq" id="WP_119591215.1">
    <property type="nucleotide sequence ID" value="NZ_QXFM01000004.1"/>
</dbReference>
<evidence type="ECO:0000256" key="2">
    <source>
        <dbReference type="ARBA" id="ARBA00023015"/>
    </source>
</evidence>
<dbReference type="PRINTS" id="PR00039">
    <property type="entry name" value="HTHLYSR"/>
</dbReference>
<dbReference type="Proteomes" id="UP000265366">
    <property type="component" value="Unassembled WGS sequence"/>
</dbReference>
<proteinExistence type="inferred from homology"/>
<evidence type="ECO:0000256" key="1">
    <source>
        <dbReference type="ARBA" id="ARBA00009437"/>
    </source>
</evidence>
<evidence type="ECO:0000313" key="6">
    <source>
        <dbReference type="EMBL" id="RIV93355.1"/>
    </source>
</evidence>
<comment type="similarity">
    <text evidence="1">Belongs to the LysR transcriptional regulatory family.</text>
</comment>
<keyword evidence="3" id="KW-0238">DNA-binding</keyword>
<dbReference type="SUPFAM" id="SSF53850">
    <property type="entry name" value="Periplasmic binding protein-like II"/>
    <property type="match status" value="1"/>
</dbReference>
<dbReference type="OrthoDB" id="464481at2"/>
<accession>A0A3A1PHN6</accession>
<dbReference type="Gene3D" id="3.40.190.290">
    <property type="match status" value="1"/>
</dbReference>
<evidence type="ECO:0000256" key="4">
    <source>
        <dbReference type="ARBA" id="ARBA00023163"/>
    </source>
</evidence>
<dbReference type="Gene3D" id="1.10.10.10">
    <property type="entry name" value="Winged helix-like DNA-binding domain superfamily/Winged helix DNA-binding domain"/>
    <property type="match status" value="1"/>
</dbReference>
<dbReference type="Pfam" id="PF00126">
    <property type="entry name" value="HTH_1"/>
    <property type="match status" value="1"/>
</dbReference>
<evidence type="ECO:0000256" key="3">
    <source>
        <dbReference type="ARBA" id="ARBA00023125"/>
    </source>
</evidence>
<sequence>MSFTLRQLEIFVEAAKDENFRKTADRLGIAQPSISKHIKALERTAGGVLFTRERGSAARLSPLGKDMLARAHSMLKMAGKMRDGSQALPPLRLAAGAYLLDQWLRPIVRDLLPHYELPEIQFASAEDGDAVRALLRAGEADCGFYHGDAVPTSGFATRKLRDTTVGLCAAPALAAKVRHLPADLEACPFILSPVGSDAERYQRQQLEAVGVRPRMVAARSQYSEYQLELVLAGRGVGLLFDDDTRAHVAAGDLVRFPLSFVGGMRCMVTSLSTPPDPRHSRAIDLICGRLSAASTRAAT</sequence>
<dbReference type="CDD" id="cd05466">
    <property type="entry name" value="PBP2_LTTR_substrate"/>
    <property type="match status" value="1"/>
</dbReference>
<dbReference type="PANTHER" id="PTHR30126:SF40">
    <property type="entry name" value="HTH-TYPE TRANSCRIPTIONAL REGULATOR GLTR"/>
    <property type="match status" value="1"/>
</dbReference>
<dbReference type="PANTHER" id="PTHR30126">
    <property type="entry name" value="HTH-TYPE TRANSCRIPTIONAL REGULATOR"/>
    <property type="match status" value="1"/>
</dbReference>
<keyword evidence="4" id="KW-0804">Transcription</keyword>
<keyword evidence="2" id="KW-0805">Transcription regulation</keyword>